<reference evidence="3" key="1">
    <citation type="submission" date="2025-08" db="UniProtKB">
        <authorList>
            <consortium name="RefSeq"/>
        </authorList>
    </citation>
    <scope>IDENTIFICATION</scope>
    <source>
        <tissue evidence="3">Total insect</tissue>
    </source>
</reference>
<dbReference type="InterPro" id="IPR016024">
    <property type="entry name" value="ARM-type_fold"/>
</dbReference>
<evidence type="ECO:0000256" key="1">
    <source>
        <dbReference type="SAM" id="Coils"/>
    </source>
</evidence>
<dbReference type="KEGG" id="tpal:117653777"/>
<gene>
    <name evidence="3" type="primary">LOC117653777</name>
</gene>
<dbReference type="AlphaFoldDB" id="A0A6P9ADH2"/>
<accession>A0A6P9ADH2</accession>
<dbReference type="InterPro" id="IPR042510">
    <property type="entry name" value="CIP2A"/>
</dbReference>
<protein>
    <submittedName>
        <fullName evidence="3">Uncharacterized protein LOC117653777</fullName>
    </submittedName>
</protein>
<evidence type="ECO:0000313" key="3">
    <source>
        <dbReference type="RefSeq" id="XP_034255555.1"/>
    </source>
</evidence>
<dbReference type="PANTHER" id="PTHR23161">
    <property type="entry name" value="PROTEIN CIP2A"/>
    <property type="match status" value="1"/>
</dbReference>
<evidence type="ECO:0000313" key="2">
    <source>
        <dbReference type="Proteomes" id="UP000515158"/>
    </source>
</evidence>
<dbReference type="PANTHER" id="PTHR23161:SF2">
    <property type="entry name" value="PROTEIN CIP2A"/>
    <property type="match status" value="1"/>
</dbReference>
<organism evidence="3">
    <name type="scientific">Thrips palmi</name>
    <name type="common">Melon thrips</name>
    <dbReference type="NCBI Taxonomy" id="161013"/>
    <lineage>
        <taxon>Eukaryota</taxon>
        <taxon>Metazoa</taxon>
        <taxon>Ecdysozoa</taxon>
        <taxon>Arthropoda</taxon>
        <taxon>Hexapoda</taxon>
        <taxon>Insecta</taxon>
        <taxon>Pterygota</taxon>
        <taxon>Neoptera</taxon>
        <taxon>Paraneoptera</taxon>
        <taxon>Thysanoptera</taxon>
        <taxon>Terebrantia</taxon>
        <taxon>Thripoidea</taxon>
        <taxon>Thripidae</taxon>
        <taxon>Thrips</taxon>
    </lineage>
</organism>
<dbReference type="OrthoDB" id="73401at2759"/>
<keyword evidence="2" id="KW-1185">Reference proteome</keyword>
<dbReference type="FunCoup" id="A0A6P9ADH2">
    <property type="interactions" value="448"/>
</dbReference>
<dbReference type="GeneID" id="117653777"/>
<sequence length="779" mass="88556">MSVKNKEDSYVSLISALSEYCDQNISEKNENALINELKLFQDVKVIISSGDLELRQFVHYVGKTLSLVDSSSQVAWSILDILLDLCNAPESERILNHLQKLTPLVSNLLLRAVAEDKQVEMLRVLQALTYGIRIPHPDTFVAPLISLLIDFLKPGTETTIIQLSLSVLANLLYRNKAVLFSLIQTVKIKDLMSDLLSVRSNTTCKLEVCKLMFLLEDFIHEKPDEGEVSSFLKLSFRTIMQSASTKSTSHLRHCVSFFADLVKENKINVTSLGEPWFNESVEKVINLLGDMDKCDTDCAMLLFKFLRVFVQLEIPSFSNFHYNIMKQGIAWTIEHKRKASEVIITMQCILASQIQSQSNQGNGMTVDELITVFVPLLSETSNIRSDSYFLIGLLNFLSTVLEVDIYKIVLKTYFEKETIKRLLESASNIDIQNNFNVSEPVIQMYVHLIIFVNKVVTCCNSSWKNFYTGLLRDQRLLTILAAALVYGSSELKGKVLSLVASDEFPRDSLDLLSKSMAKSGSRPISVSTLDDSKEMQFSSQLASIYVDVNKLIRNIKNSKREDLQHISSSQVFQLLEYKQEVNSDYQRSLISCLTHATGGSSLLQEELFIANEVISKLQQQVNCLQKTLDNVRKENSSYFKVLEEKEQDMSSLKKRLIEEQSKSQCQIEKLKESSELAEKDLTKATLQIQNLKEQLVEKADSLKSILKDEEALKEEKEKLNIKVEGLTKDLECMGSQLEEARKENAQLELHKKAKEKEIMELQRIRDTVFELTGGRKKFS</sequence>
<proteinExistence type="predicted"/>
<name>A0A6P9ADH2_THRPL</name>
<keyword evidence="1" id="KW-0175">Coiled coil</keyword>
<dbReference type="SUPFAM" id="SSF48371">
    <property type="entry name" value="ARM repeat"/>
    <property type="match status" value="1"/>
</dbReference>
<dbReference type="InParanoid" id="A0A6P9ADH2"/>
<feature type="coiled-coil region" evidence="1">
    <location>
        <begin position="614"/>
        <end position="764"/>
    </location>
</feature>
<dbReference type="RefSeq" id="XP_034255555.1">
    <property type="nucleotide sequence ID" value="XM_034399664.1"/>
</dbReference>
<dbReference type="Proteomes" id="UP000515158">
    <property type="component" value="Unplaced"/>
</dbReference>